<organism evidence="1">
    <name type="scientific">uncultured bacterium TB308_p</name>
    <dbReference type="NCBI Taxonomy" id="1552139"/>
    <lineage>
        <taxon>Bacteria</taxon>
        <taxon>environmental samples</taxon>
    </lineage>
</organism>
<proteinExistence type="predicted"/>
<accession>A0A0K0LBK5</accession>
<dbReference type="AlphaFoldDB" id="A0A0K0LBK5"/>
<name>A0A0K0LBK5_9BACT</name>
<protein>
    <submittedName>
        <fullName evidence="1">Uncharacterized protein</fullName>
    </submittedName>
</protein>
<reference evidence="1" key="1">
    <citation type="submission" date="2014-09" db="EMBL/GenBank/DDBJ databases">
        <authorList>
            <person name="Magalhaes I.L.F."/>
            <person name="Oliveira U."/>
            <person name="Santos F.R."/>
            <person name="Vidigal T.H.D.A."/>
            <person name="Brescovit A.D."/>
            <person name="Santos A.J."/>
        </authorList>
    </citation>
    <scope>NUCLEOTIDE SEQUENCE</scope>
</reference>
<sequence length="138" mass="14435">MQTQAWAWPSGWAACNANPACTQPAMPPSSTCALQPRLCSHWAARTAEASLRQAQQVMTCAVAGQSSGKSASSLESSTRRAPAMVSCASRLPPAARTSRTTTCAAPSAISCANCAGCSLGSLALRRDRLKRLYTRTAM</sequence>
<dbReference type="EMBL" id="KM669726">
    <property type="protein sequence ID" value="AIW81383.1"/>
    <property type="molecule type" value="Genomic_DNA"/>
</dbReference>
<evidence type="ECO:0000313" key="1">
    <source>
        <dbReference type="EMBL" id="AIW81383.1"/>
    </source>
</evidence>